<protein>
    <recommendedName>
        <fullName evidence="1">RNA helicase</fullName>
        <ecNumber evidence="1">3.6.4.13</ecNumber>
    </recommendedName>
</protein>
<comment type="catalytic activity">
    <reaction evidence="12">
        <text>ATP + H2O = ADP + phosphate + H(+)</text>
        <dbReference type="Rhea" id="RHEA:13065"/>
        <dbReference type="ChEBI" id="CHEBI:15377"/>
        <dbReference type="ChEBI" id="CHEBI:15378"/>
        <dbReference type="ChEBI" id="CHEBI:30616"/>
        <dbReference type="ChEBI" id="CHEBI:43474"/>
        <dbReference type="ChEBI" id="CHEBI:456216"/>
        <dbReference type="EC" id="3.6.4.13"/>
    </reaction>
</comment>
<dbReference type="CDD" id="cd20435">
    <property type="entry name" value="Tudor_TDRD12_rpt2"/>
    <property type="match status" value="1"/>
</dbReference>
<evidence type="ECO:0000256" key="7">
    <source>
        <dbReference type="ARBA" id="ARBA00022806"/>
    </source>
</evidence>
<evidence type="ECO:0000256" key="5">
    <source>
        <dbReference type="ARBA" id="ARBA00022782"/>
    </source>
</evidence>
<evidence type="ECO:0000256" key="12">
    <source>
        <dbReference type="ARBA" id="ARBA00047984"/>
    </source>
</evidence>
<dbReference type="GO" id="GO:0003724">
    <property type="term" value="F:RNA helicase activity"/>
    <property type="evidence" value="ECO:0007669"/>
    <property type="project" value="UniProtKB-EC"/>
</dbReference>
<dbReference type="PROSITE" id="PS51203">
    <property type="entry name" value="CS"/>
    <property type="match status" value="1"/>
</dbReference>
<feature type="domain" description="Helicase ATP-binding" evidence="14">
    <location>
        <begin position="379"/>
        <end position="544"/>
    </location>
</feature>
<dbReference type="PROSITE" id="PS51192">
    <property type="entry name" value="HELICASE_ATP_BIND_1"/>
    <property type="match status" value="1"/>
</dbReference>
<dbReference type="GO" id="GO:0003676">
    <property type="term" value="F:nucleic acid binding"/>
    <property type="evidence" value="ECO:0007669"/>
    <property type="project" value="InterPro"/>
</dbReference>
<dbReference type="SMART" id="SM00487">
    <property type="entry name" value="DEXDc"/>
    <property type="match status" value="1"/>
</dbReference>
<dbReference type="InterPro" id="IPR008978">
    <property type="entry name" value="HSP20-like_chaperone"/>
</dbReference>
<dbReference type="Proteomes" id="UP000663880">
    <property type="component" value="Unassembled WGS sequence"/>
</dbReference>
<dbReference type="Gene3D" id="2.60.40.790">
    <property type="match status" value="1"/>
</dbReference>
<evidence type="ECO:0000259" key="14">
    <source>
        <dbReference type="PROSITE" id="PS51192"/>
    </source>
</evidence>
<dbReference type="PANTHER" id="PTHR22655:SF2">
    <property type="entry name" value="ATP-DEPENDENT RNA HELICASE TDRD12-RELATED"/>
    <property type="match status" value="1"/>
</dbReference>
<dbReference type="SUPFAM" id="SSF49764">
    <property type="entry name" value="HSP20-like chaperones"/>
    <property type="match status" value="1"/>
</dbReference>
<dbReference type="SMART" id="SM00333">
    <property type="entry name" value="TUDOR"/>
    <property type="match status" value="1"/>
</dbReference>
<dbReference type="Pfam" id="PF00270">
    <property type="entry name" value="DEAD"/>
    <property type="match status" value="1"/>
</dbReference>
<keyword evidence="3" id="KW-0677">Repeat</keyword>
<evidence type="ECO:0000256" key="10">
    <source>
        <dbReference type="ARBA" id="ARBA00023158"/>
    </source>
</evidence>
<dbReference type="SUPFAM" id="SSF52540">
    <property type="entry name" value="P-loop containing nucleoside triphosphate hydrolases"/>
    <property type="match status" value="2"/>
</dbReference>
<evidence type="ECO:0000256" key="8">
    <source>
        <dbReference type="ARBA" id="ARBA00022840"/>
    </source>
</evidence>
<dbReference type="GO" id="GO:0042078">
    <property type="term" value="P:germ-line stem cell division"/>
    <property type="evidence" value="ECO:0007669"/>
    <property type="project" value="TreeGrafter"/>
</dbReference>
<proteinExistence type="predicted"/>
<dbReference type="GO" id="GO:0005737">
    <property type="term" value="C:cytoplasm"/>
    <property type="evidence" value="ECO:0007669"/>
    <property type="project" value="UniProtKB-ARBA"/>
</dbReference>
<evidence type="ECO:0000259" key="15">
    <source>
        <dbReference type="PROSITE" id="PS51203"/>
    </source>
</evidence>
<keyword evidence="10" id="KW-0943">RNA-mediated gene silencing</keyword>
<keyword evidence="11" id="KW-0469">Meiosis</keyword>
<dbReference type="PROSITE" id="PS50304">
    <property type="entry name" value="TUDOR"/>
    <property type="match status" value="1"/>
</dbReference>
<evidence type="ECO:0000256" key="4">
    <source>
        <dbReference type="ARBA" id="ARBA00022741"/>
    </source>
</evidence>
<evidence type="ECO:0000256" key="9">
    <source>
        <dbReference type="ARBA" id="ARBA00022871"/>
    </source>
</evidence>
<dbReference type="EC" id="3.6.4.13" evidence="1"/>
<keyword evidence="9" id="KW-0744">Spermatogenesis</keyword>
<dbReference type="InterPro" id="IPR027417">
    <property type="entry name" value="P-loop_NTPase"/>
</dbReference>
<dbReference type="PANTHER" id="PTHR22655">
    <property type="entry name" value="ATP-DEPENDENT RNA HELICASE TDRD12-RELATED"/>
    <property type="match status" value="1"/>
</dbReference>
<evidence type="ECO:0000313" key="16">
    <source>
        <dbReference type="EMBL" id="CAF4742349.1"/>
    </source>
</evidence>
<dbReference type="GO" id="GO:0051321">
    <property type="term" value="P:meiotic cell cycle"/>
    <property type="evidence" value="ECO:0007669"/>
    <property type="project" value="UniProtKB-KW"/>
</dbReference>
<evidence type="ECO:0000256" key="2">
    <source>
        <dbReference type="ARBA" id="ARBA00022473"/>
    </source>
</evidence>
<dbReference type="GO" id="GO:0007283">
    <property type="term" value="P:spermatogenesis"/>
    <property type="evidence" value="ECO:0007669"/>
    <property type="project" value="UniProtKB-KW"/>
</dbReference>
<keyword evidence="5" id="KW-0221">Differentiation</keyword>
<dbReference type="Gene3D" id="2.40.50.90">
    <property type="match status" value="1"/>
</dbReference>
<sequence>MLPPGSYRIKIIQYCNPHLIWVDRDNVLEQIGIYGIVPHGKTLAFNPVTNSYYFSEFDVDKWLPAATNLMKEFFADATEIWFSVIHLDDDCIFDGKHKYGDIYCNTKSGLKNLSTYLTKSSFAIIDKGVFHEKLSQKLHTKLNYSHMRDVIRNLNAYYKKNTNKFELYEKDLNMNKCDALEEVNWKFGKKGTDKDFVMKKFCQKMDEKPRNMMMFKKLEMLQIWKRNMEAETKISTAKEDKEPNIKINEEIKNESFNVRPTQKKKFNVLESEKALKMENNSDDNIDDIMQYIDTKYPKRNIKMSKNVIKHEKIDLNTITSSMCSFVDNIVTPVIMVHSKLKKYRRPIFTMRDIPFNEHIQIVLKKMSITRPMSIQSITWHTILRGHSIFIIGPKFCGKTMGYLASVCRLISDGTPEISNCVGPICIIVCATAESVAQIEENAKMLLGLKDRILAVYSGVDDMFIATSLLNGCDLLISTPSVLVRLLQDNDFGVDLRRIRIIVLDDCERMNEVYRRELKFFLHKIKEVEISKSNKELKVQFVVASRIWCDFMEPLAKKVPDAVISIGAFTECVIYSKAKMTVSFVKNDKVGSVFEFLDEIDASKKVVIVCRLDDEVKILEKGLKCRQNYIFACNNEMTLSDLHNINSSWNDYDAPLIGPILICTDENLTHLNITDANYLVHYSLPKAYLFFRKRFFVLNDKYPSIFHSNNDSVKIKIILDKVNTEELPKILNFVKRCTKDIPPVLDEISSKILAKKDVMKAETLVPICGNLLTLGYCPEFYDCRNRHSVLKGHDDPPKWVPRYGIVTFKIIHLHTAVNYSARLLTHIENSEQIKYPAMHTISIKLGMYFGNVANRQLHGIPKVGDICAVSVKLDSFARCQVVKIISRTRSFYRVLIKLLDEEKYEETRDIYLYHLPESLISIETYTVQIRLVNLKPKDNDVTFSPLALNNIKSLVGDEDSYVRGRIVGVIGNCLFLDTLEVCENLTSLDQVVVKHDLKQELLQTHAEEYTDHINKIKELCGPNFSKVSTSVPVKKSKKNKGKGTWAHLNIGEIEGVFITAVINPEQCLVRVSKFEPCMQVLLKDIETYIDSNPEPLIDAEVGDIILAKFPDDDIYERARVEKVEGNMINCFFVDQGDWAYVPLKDAMPIADKLINKLPFQSIECRLIGVKPAGNVWTDFCNTWLSNYADEGTKHFFAKPFNKQPATTTGGNKYSIALVDTSSSADIIINQLMLDLNLASTLEDEIDYLKDVVPNTKTPEDWKNLDEPTPNISNASSMPKLIRSVPLIESDCDSNQSDPWEMYNVADFASYLKQPQNTKQAKQNLPAIMPLADNADESISSDNTISIDLSVSKSNDLDSDDTVSSTKPQCAILDETRQPKLLWRQDKAVVQIKIQLIGVEEYEMAIKDRSIKFSTHLRGTTYAFDFELYGVVDTGKSSHSNKGQYILVKLVKILQKNWGTLGNFDRIKRWIVYDVDNLDASSDEEVVDDSIVNIVKELHEREDTDSDDDVDFIYY</sequence>
<organism evidence="16 17">
    <name type="scientific">Pieris macdunnoughi</name>
    <dbReference type="NCBI Taxonomy" id="345717"/>
    <lineage>
        <taxon>Eukaryota</taxon>
        <taxon>Metazoa</taxon>
        <taxon>Ecdysozoa</taxon>
        <taxon>Arthropoda</taxon>
        <taxon>Hexapoda</taxon>
        <taxon>Insecta</taxon>
        <taxon>Pterygota</taxon>
        <taxon>Neoptera</taxon>
        <taxon>Endopterygota</taxon>
        <taxon>Lepidoptera</taxon>
        <taxon>Glossata</taxon>
        <taxon>Ditrysia</taxon>
        <taxon>Papilionoidea</taxon>
        <taxon>Pieridae</taxon>
        <taxon>Pierinae</taxon>
        <taxon>Pieris</taxon>
    </lineage>
</organism>
<gene>
    <name evidence="16" type="ORF">PMACD_LOCUS106</name>
</gene>
<dbReference type="Pfam" id="PF00567">
    <property type="entry name" value="TUDOR"/>
    <property type="match status" value="1"/>
</dbReference>
<evidence type="ECO:0000256" key="3">
    <source>
        <dbReference type="ARBA" id="ARBA00022737"/>
    </source>
</evidence>
<feature type="domain" description="Tudor" evidence="13">
    <location>
        <begin position="1097"/>
        <end position="1155"/>
    </location>
</feature>
<evidence type="ECO:0000256" key="1">
    <source>
        <dbReference type="ARBA" id="ARBA00012552"/>
    </source>
</evidence>
<dbReference type="GO" id="GO:0016787">
    <property type="term" value="F:hydrolase activity"/>
    <property type="evidence" value="ECO:0007669"/>
    <property type="project" value="UniProtKB-KW"/>
</dbReference>
<keyword evidence="2" id="KW-0217">Developmental protein</keyword>
<reference evidence="16" key="1">
    <citation type="submission" date="2021-02" db="EMBL/GenBank/DDBJ databases">
        <authorList>
            <person name="Steward A R."/>
        </authorList>
    </citation>
    <scope>NUCLEOTIDE SEQUENCE</scope>
</reference>
<dbReference type="Gene3D" id="3.40.50.300">
    <property type="entry name" value="P-loop containing nucleotide triphosphate hydrolases"/>
    <property type="match status" value="1"/>
</dbReference>
<dbReference type="InterPro" id="IPR007052">
    <property type="entry name" value="CS_dom"/>
</dbReference>
<name>A0A821KYV0_9NEOP</name>
<keyword evidence="4" id="KW-0547">Nucleotide-binding</keyword>
<evidence type="ECO:0000313" key="17">
    <source>
        <dbReference type="Proteomes" id="UP000663880"/>
    </source>
</evidence>
<comment type="caution">
    <text evidence="16">The sequence shown here is derived from an EMBL/GenBank/DDBJ whole genome shotgun (WGS) entry which is preliminary data.</text>
</comment>
<accession>A0A821KYV0</accession>
<dbReference type="SUPFAM" id="SSF63748">
    <property type="entry name" value="Tudor/PWWP/MBT"/>
    <property type="match status" value="1"/>
</dbReference>
<evidence type="ECO:0000256" key="11">
    <source>
        <dbReference type="ARBA" id="ARBA00023254"/>
    </source>
</evidence>
<dbReference type="OrthoDB" id="249932at2759"/>
<dbReference type="GO" id="GO:0031047">
    <property type="term" value="P:regulatory ncRNA-mediated gene silencing"/>
    <property type="evidence" value="ECO:0007669"/>
    <property type="project" value="UniProtKB-KW"/>
</dbReference>
<keyword evidence="8" id="KW-0067">ATP-binding</keyword>
<evidence type="ECO:0000256" key="6">
    <source>
        <dbReference type="ARBA" id="ARBA00022801"/>
    </source>
</evidence>
<keyword evidence="7" id="KW-0347">Helicase</keyword>
<keyword evidence="6" id="KW-0378">Hydrolase</keyword>
<dbReference type="InterPro" id="IPR011545">
    <property type="entry name" value="DEAD/DEAH_box_helicase_dom"/>
</dbReference>
<dbReference type="InterPro" id="IPR035437">
    <property type="entry name" value="SNase_OB-fold_sf"/>
</dbReference>
<dbReference type="GO" id="GO:0005524">
    <property type="term" value="F:ATP binding"/>
    <property type="evidence" value="ECO:0007669"/>
    <property type="project" value="UniProtKB-KW"/>
</dbReference>
<dbReference type="InterPro" id="IPR014001">
    <property type="entry name" value="Helicase_ATP-bd"/>
</dbReference>
<feature type="domain" description="CS" evidence="15">
    <location>
        <begin position="1374"/>
        <end position="1460"/>
    </location>
</feature>
<dbReference type="InterPro" id="IPR002999">
    <property type="entry name" value="Tudor"/>
</dbReference>
<keyword evidence="17" id="KW-1185">Reference proteome</keyword>
<evidence type="ECO:0000259" key="13">
    <source>
        <dbReference type="PROSITE" id="PS50304"/>
    </source>
</evidence>
<dbReference type="Gene3D" id="2.30.30.140">
    <property type="match status" value="1"/>
</dbReference>
<dbReference type="EMBL" id="CAJOBZ010000001">
    <property type="protein sequence ID" value="CAF4742349.1"/>
    <property type="molecule type" value="Genomic_DNA"/>
</dbReference>